<proteinExistence type="predicted"/>
<gene>
    <name evidence="1" type="ORF">MNODULE_03650</name>
</gene>
<protein>
    <submittedName>
        <fullName evidence="1">Uncharacterized protein</fullName>
    </submittedName>
</protein>
<accession>A0A7X6DMA3</accession>
<comment type="caution">
    <text evidence="1">The sequence shown here is derived from an EMBL/GenBank/DDBJ whole genome shotgun (WGS) entry which is preliminary data.</text>
</comment>
<dbReference type="AlphaFoldDB" id="A0A7X6DMA3"/>
<keyword evidence="2" id="KW-1185">Reference proteome</keyword>
<dbReference type="RefSeq" id="WP_168058122.1">
    <property type="nucleotide sequence ID" value="NZ_VTOW01000001.1"/>
</dbReference>
<name>A0A7X6DMA3_9BACT</name>
<evidence type="ECO:0000313" key="1">
    <source>
        <dbReference type="EMBL" id="NKE69841.1"/>
    </source>
</evidence>
<reference evidence="1 2" key="1">
    <citation type="journal article" date="2020" name="Nature">
        <title>Bacterial chemolithoautotrophy via manganese oxidation.</title>
        <authorList>
            <person name="Yu H."/>
            <person name="Leadbetter J.R."/>
        </authorList>
    </citation>
    <scope>NUCLEOTIDE SEQUENCE [LARGE SCALE GENOMIC DNA]</scope>
    <source>
        <strain evidence="1 2">Mn-1</strain>
    </source>
</reference>
<organism evidence="1 2">
    <name type="scientific">Candidatus Manganitrophus noduliformans</name>
    <dbReference type="NCBI Taxonomy" id="2606439"/>
    <lineage>
        <taxon>Bacteria</taxon>
        <taxon>Pseudomonadati</taxon>
        <taxon>Nitrospirota</taxon>
        <taxon>Nitrospiria</taxon>
        <taxon>Candidatus Troglogloeales</taxon>
        <taxon>Candidatus Manganitrophaceae</taxon>
        <taxon>Candidatus Manganitrophus</taxon>
    </lineage>
</organism>
<evidence type="ECO:0000313" key="2">
    <source>
        <dbReference type="Proteomes" id="UP000534783"/>
    </source>
</evidence>
<dbReference type="EMBL" id="VTOW01000001">
    <property type="protein sequence ID" value="NKE69841.1"/>
    <property type="molecule type" value="Genomic_DNA"/>
</dbReference>
<sequence>MKKLTIEEAAELTDGLYKPATLRYFIKRKILRRITVPGGEGEFIKVGTGKSSPVRIIEERFRIWLHKRTYPGDEADRRGVPMAAVGRR</sequence>
<dbReference type="Proteomes" id="UP000534783">
    <property type="component" value="Unassembled WGS sequence"/>
</dbReference>